<reference evidence="1 2" key="1">
    <citation type="submission" date="2022-05" db="EMBL/GenBank/DDBJ databases">
        <authorList>
            <consortium name="Genoscope - CEA"/>
            <person name="William W."/>
        </authorList>
    </citation>
    <scope>NUCLEOTIDE SEQUENCE [LARGE SCALE GENOMIC DNA]</scope>
</reference>
<proteinExistence type="predicted"/>
<evidence type="ECO:0000313" key="1">
    <source>
        <dbReference type="EMBL" id="CAH3178551.1"/>
    </source>
</evidence>
<sequence>MAKVEEEIKCKHLLYSSGKHGIELFNSWDIIPGKEANYLIEHNDRSMRDFVVLRMNSDRFQKDCFKVGNAFTFKDVRDMAKSEESADKQLQLMNTELLGGLKTLPVLGDFAI</sequence>
<gene>
    <name evidence="1" type="ORF">PLOB_00020882</name>
</gene>
<protein>
    <submittedName>
        <fullName evidence="1">Uncharacterized protein</fullName>
    </submittedName>
</protein>
<dbReference type="EMBL" id="CALNXK010000242">
    <property type="protein sequence ID" value="CAH3178551.1"/>
    <property type="molecule type" value="Genomic_DNA"/>
</dbReference>
<name>A0ABN8RM83_9CNID</name>
<comment type="caution">
    <text evidence="1">The sequence shown here is derived from an EMBL/GenBank/DDBJ whole genome shotgun (WGS) entry which is preliminary data.</text>
</comment>
<organism evidence="1 2">
    <name type="scientific">Porites lobata</name>
    <dbReference type="NCBI Taxonomy" id="104759"/>
    <lineage>
        <taxon>Eukaryota</taxon>
        <taxon>Metazoa</taxon>
        <taxon>Cnidaria</taxon>
        <taxon>Anthozoa</taxon>
        <taxon>Hexacorallia</taxon>
        <taxon>Scleractinia</taxon>
        <taxon>Fungiina</taxon>
        <taxon>Poritidae</taxon>
        <taxon>Porites</taxon>
    </lineage>
</organism>
<accession>A0ABN8RM83</accession>
<evidence type="ECO:0000313" key="2">
    <source>
        <dbReference type="Proteomes" id="UP001159405"/>
    </source>
</evidence>
<dbReference type="Proteomes" id="UP001159405">
    <property type="component" value="Unassembled WGS sequence"/>
</dbReference>
<keyword evidence="2" id="KW-1185">Reference proteome</keyword>